<dbReference type="InterPro" id="IPR005001">
    <property type="entry name" value="Hfq"/>
</dbReference>
<dbReference type="InterPro" id="IPR047575">
    <property type="entry name" value="Sm"/>
</dbReference>
<proteinExistence type="inferred from homology"/>
<comment type="caution">
    <text evidence="5">The sequence shown here is derived from an EMBL/GenBank/DDBJ whole genome shotgun (WGS) entry which is preliminary data.</text>
</comment>
<dbReference type="RefSeq" id="WP_183731198.1">
    <property type="nucleotide sequence ID" value="NZ_JACHID010000006.1"/>
</dbReference>
<keyword evidence="1 3" id="KW-0694">RNA-binding</keyword>
<feature type="domain" description="Sm" evidence="4">
    <location>
        <begin position="9"/>
        <end position="69"/>
    </location>
</feature>
<dbReference type="GO" id="GO:0043487">
    <property type="term" value="P:regulation of RNA stability"/>
    <property type="evidence" value="ECO:0007669"/>
    <property type="project" value="TreeGrafter"/>
</dbReference>
<dbReference type="Pfam" id="PF17209">
    <property type="entry name" value="Hfq"/>
    <property type="match status" value="1"/>
</dbReference>
<dbReference type="CDD" id="cd01716">
    <property type="entry name" value="Hfq"/>
    <property type="match status" value="1"/>
</dbReference>
<accession>A0A7W8DGU8</accession>
<reference evidence="5 6" key="1">
    <citation type="submission" date="2020-08" db="EMBL/GenBank/DDBJ databases">
        <title>Genomic Encyclopedia of Type Strains, Phase IV (KMG-IV): sequencing the most valuable type-strain genomes for metagenomic binning, comparative biology and taxonomic classification.</title>
        <authorList>
            <person name="Goeker M."/>
        </authorList>
    </citation>
    <scope>NUCLEOTIDE SEQUENCE [LARGE SCALE GENOMIC DNA]</scope>
    <source>
        <strain evidence="5 6">DSM 22071</strain>
    </source>
</reference>
<dbReference type="PANTHER" id="PTHR34772:SF1">
    <property type="entry name" value="RNA-BINDING PROTEIN HFQ"/>
    <property type="match status" value="1"/>
</dbReference>
<dbReference type="GO" id="GO:0045974">
    <property type="term" value="P:regulation of translation, ncRNA-mediated"/>
    <property type="evidence" value="ECO:0007669"/>
    <property type="project" value="TreeGrafter"/>
</dbReference>
<gene>
    <name evidence="3" type="primary">hfq</name>
    <name evidence="5" type="ORF">HNR37_001124</name>
</gene>
<dbReference type="InterPro" id="IPR010920">
    <property type="entry name" value="LSM_dom_sf"/>
</dbReference>
<dbReference type="HAMAP" id="MF_00436">
    <property type="entry name" value="Hfq"/>
    <property type="match status" value="1"/>
</dbReference>
<dbReference type="Proteomes" id="UP000528322">
    <property type="component" value="Unassembled WGS sequence"/>
</dbReference>
<organism evidence="5 6">
    <name type="scientific">Desulfurispira natronophila</name>
    <dbReference type="NCBI Taxonomy" id="682562"/>
    <lineage>
        <taxon>Bacteria</taxon>
        <taxon>Pseudomonadati</taxon>
        <taxon>Chrysiogenota</taxon>
        <taxon>Chrysiogenia</taxon>
        <taxon>Chrysiogenales</taxon>
        <taxon>Chrysiogenaceae</taxon>
        <taxon>Desulfurispira</taxon>
    </lineage>
</organism>
<dbReference type="GO" id="GO:0003723">
    <property type="term" value="F:RNA binding"/>
    <property type="evidence" value="ECO:0007669"/>
    <property type="project" value="UniProtKB-UniRule"/>
</dbReference>
<evidence type="ECO:0000256" key="3">
    <source>
        <dbReference type="HAMAP-Rule" id="MF_00436"/>
    </source>
</evidence>
<protein>
    <recommendedName>
        <fullName evidence="3">RNA-binding protein Hfq</fullName>
    </recommendedName>
</protein>
<keyword evidence="6" id="KW-1185">Reference proteome</keyword>
<dbReference type="GO" id="GO:0005829">
    <property type="term" value="C:cytosol"/>
    <property type="evidence" value="ECO:0007669"/>
    <property type="project" value="TreeGrafter"/>
</dbReference>
<evidence type="ECO:0000313" key="6">
    <source>
        <dbReference type="Proteomes" id="UP000528322"/>
    </source>
</evidence>
<dbReference type="GO" id="GO:0006355">
    <property type="term" value="P:regulation of DNA-templated transcription"/>
    <property type="evidence" value="ECO:0007669"/>
    <property type="project" value="InterPro"/>
</dbReference>
<dbReference type="PANTHER" id="PTHR34772">
    <property type="entry name" value="RNA-BINDING PROTEIN HFQ"/>
    <property type="match status" value="1"/>
</dbReference>
<dbReference type="EMBL" id="JACHID010000006">
    <property type="protein sequence ID" value="MBB5021810.1"/>
    <property type="molecule type" value="Genomic_DNA"/>
</dbReference>
<dbReference type="NCBIfam" id="TIGR02383">
    <property type="entry name" value="Hfq"/>
    <property type="match status" value="1"/>
</dbReference>
<comment type="subunit">
    <text evidence="3">Homohexamer.</text>
</comment>
<name>A0A7W8DGU8_9BACT</name>
<dbReference type="Gene3D" id="2.30.30.100">
    <property type="match status" value="1"/>
</dbReference>
<comment type="function">
    <text evidence="3">RNA chaperone that binds small regulatory RNA (sRNAs) and mRNAs to facilitate mRNA translational regulation in response to envelope stress, environmental stress and changes in metabolite concentrations. Also binds with high specificity to tRNAs.</text>
</comment>
<comment type="similarity">
    <text evidence="3">Belongs to the Hfq family.</text>
</comment>
<evidence type="ECO:0000259" key="4">
    <source>
        <dbReference type="PROSITE" id="PS52002"/>
    </source>
</evidence>
<keyword evidence="2 3" id="KW-0346">Stress response</keyword>
<dbReference type="PROSITE" id="PS52002">
    <property type="entry name" value="SM"/>
    <property type="match status" value="1"/>
</dbReference>
<evidence type="ECO:0000256" key="1">
    <source>
        <dbReference type="ARBA" id="ARBA00022884"/>
    </source>
</evidence>
<evidence type="ECO:0000256" key="2">
    <source>
        <dbReference type="ARBA" id="ARBA00023016"/>
    </source>
</evidence>
<sequence length="76" mass="8710">MSKNLNLQDAFLFVARRDRVPVTVYLTNGVRMLGTIDSYDNYIIIMKCDEGIRMLYKHAISTIQPNAPMSIQKDNS</sequence>
<dbReference type="SUPFAM" id="SSF50182">
    <property type="entry name" value="Sm-like ribonucleoproteins"/>
    <property type="match status" value="1"/>
</dbReference>
<evidence type="ECO:0000313" key="5">
    <source>
        <dbReference type="EMBL" id="MBB5021810.1"/>
    </source>
</evidence>
<dbReference type="AlphaFoldDB" id="A0A7W8DGU8"/>